<dbReference type="OrthoDB" id="5989727at2759"/>
<accession>A0A6P8IF49</accession>
<organism evidence="5 6">
    <name type="scientific">Actinia tenebrosa</name>
    <name type="common">Australian red waratah sea anemone</name>
    <dbReference type="NCBI Taxonomy" id="6105"/>
    <lineage>
        <taxon>Eukaryota</taxon>
        <taxon>Metazoa</taxon>
        <taxon>Cnidaria</taxon>
        <taxon>Anthozoa</taxon>
        <taxon>Hexacorallia</taxon>
        <taxon>Actiniaria</taxon>
        <taxon>Actiniidae</taxon>
        <taxon>Actinia</taxon>
    </lineage>
</organism>
<comment type="subcellular location">
    <subcellularLocation>
        <location evidence="1">Nucleus</location>
    </subcellularLocation>
</comment>
<dbReference type="InterPro" id="IPR016197">
    <property type="entry name" value="Chromo-like_dom_sf"/>
</dbReference>
<dbReference type="Proteomes" id="UP000515163">
    <property type="component" value="Unplaced"/>
</dbReference>
<dbReference type="GO" id="GO:0003682">
    <property type="term" value="F:chromatin binding"/>
    <property type="evidence" value="ECO:0007669"/>
    <property type="project" value="TreeGrafter"/>
</dbReference>
<evidence type="ECO:0000313" key="5">
    <source>
        <dbReference type="Proteomes" id="UP000515163"/>
    </source>
</evidence>
<dbReference type="Pfam" id="PF00385">
    <property type="entry name" value="Chromo"/>
    <property type="match status" value="1"/>
</dbReference>
<dbReference type="KEGG" id="aten:116300541"/>
<evidence type="ECO:0000259" key="4">
    <source>
        <dbReference type="PROSITE" id="PS50013"/>
    </source>
</evidence>
<feature type="compositionally biased region" description="Polar residues" evidence="3">
    <location>
        <begin position="264"/>
        <end position="275"/>
    </location>
</feature>
<dbReference type="PROSITE" id="PS50013">
    <property type="entry name" value="CHROMO_2"/>
    <property type="match status" value="1"/>
</dbReference>
<dbReference type="InterPro" id="IPR000953">
    <property type="entry name" value="Chromo/chromo_shadow_dom"/>
</dbReference>
<dbReference type="InterPro" id="IPR052458">
    <property type="entry name" value="PcG_PRC1-like_component"/>
</dbReference>
<dbReference type="CDD" id="cd18627">
    <property type="entry name" value="CD_polycomb_like"/>
    <property type="match status" value="1"/>
</dbReference>
<dbReference type="GO" id="GO:0000785">
    <property type="term" value="C:chromatin"/>
    <property type="evidence" value="ECO:0007669"/>
    <property type="project" value="TreeGrafter"/>
</dbReference>
<dbReference type="RefSeq" id="XP_031565285.1">
    <property type="nucleotide sequence ID" value="XM_031709425.1"/>
</dbReference>
<gene>
    <name evidence="6" type="primary">LOC116300541</name>
</gene>
<keyword evidence="5" id="KW-1185">Reference proteome</keyword>
<dbReference type="InterPro" id="IPR023780">
    <property type="entry name" value="Chromo_domain"/>
</dbReference>
<feature type="compositionally biased region" description="Basic and acidic residues" evidence="3">
    <location>
        <begin position="277"/>
        <end position="290"/>
    </location>
</feature>
<dbReference type="Gene3D" id="2.40.50.40">
    <property type="match status" value="1"/>
</dbReference>
<dbReference type="GeneID" id="116300541"/>
<dbReference type="InterPro" id="IPR023779">
    <property type="entry name" value="Chromodomain_CS"/>
</dbReference>
<keyword evidence="2" id="KW-0539">Nucleus</keyword>
<evidence type="ECO:0000256" key="1">
    <source>
        <dbReference type="ARBA" id="ARBA00004123"/>
    </source>
</evidence>
<evidence type="ECO:0000256" key="2">
    <source>
        <dbReference type="ARBA" id="ARBA00023242"/>
    </source>
</evidence>
<dbReference type="GO" id="GO:0000122">
    <property type="term" value="P:negative regulation of transcription by RNA polymerase II"/>
    <property type="evidence" value="ECO:0007669"/>
    <property type="project" value="TreeGrafter"/>
</dbReference>
<dbReference type="PANTHER" id="PTHR46389:SF3">
    <property type="entry name" value="POLYCOMB GROUP PROTEIN PC"/>
    <property type="match status" value="1"/>
</dbReference>
<dbReference type="AlphaFoldDB" id="A0A6P8IF49"/>
<sequence length="340" mass="38209">MNRARNNGIYAAETILKQRTKDGKVWYLMKWKGYSPRFNTWEPEENVLDDRLLKAYRKRVAESKGKIRRKRSKPVEDEGNPSDEKAEVDIEGVETTDDTPTTESKQSHDEMPDTSTEQPAESAKKWRKRRKTNTDTLTETDQKKVSETVVDEPSACASVTTETTEIKQNNEICTTSETTACSPEHNMTELSVEIPEDELAIKTMPKSPDLPVLEEAIDSQEQENPPENPIVSCSTNLPVSSETDAPTITVKTALHSPPHVSPKRLQSSDTNTSVFTPEERKIEQKNSQLEKKSIMSKSSHFDFLANSIIITDVTTERGTVTVKECSAYGDFFGPDLEKGH</sequence>
<feature type="region of interest" description="Disordered" evidence="3">
    <location>
        <begin position="59"/>
        <end position="146"/>
    </location>
</feature>
<dbReference type="InterPro" id="IPR033773">
    <property type="entry name" value="CBX7_C"/>
</dbReference>
<feature type="region of interest" description="Disordered" evidence="3">
    <location>
        <begin position="255"/>
        <end position="290"/>
    </location>
</feature>
<protein>
    <submittedName>
        <fullName evidence="6">Polycomb group protein Pc-like</fullName>
    </submittedName>
</protein>
<name>A0A6P8IF49_ACTTE</name>
<dbReference type="SUPFAM" id="SSF54160">
    <property type="entry name" value="Chromo domain-like"/>
    <property type="match status" value="1"/>
</dbReference>
<dbReference type="SMART" id="SM00298">
    <property type="entry name" value="CHROMO"/>
    <property type="match status" value="1"/>
</dbReference>
<evidence type="ECO:0000256" key="3">
    <source>
        <dbReference type="SAM" id="MobiDB-lite"/>
    </source>
</evidence>
<dbReference type="PROSITE" id="PS00598">
    <property type="entry name" value="CHROMO_1"/>
    <property type="match status" value="1"/>
</dbReference>
<evidence type="ECO:0000313" key="6">
    <source>
        <dbReference type="RefSeq" id="XP_031565285.1"/>
    </source>
</evidence>
<dbReference type="GO" id="GO:0035102">
    <property type="term" value="C:PRC1 complex"/>
    <property type="evidence" value="ECO:0007669"/>
    <property type="project" value="TreeGrafter"/>
</dbReference>
<dbReference type="Pfam" id="PF17218">
    <property type="entry name" value="CBX7_C"/>
    <property type="match status" value="1"/>
</dbReference>
<reference evidence="6" key="1">
    <citation type="submission" date="2025-08" db="UniProtKB">
        <authorList>
            <consortium name="RefSeq"/>
        </authorList>
    </citation>
    <scope>IDENTIFICATION</scope>
    <source>
        <tissue evidence="6">Tentacle</tissue>
    </source>
</reference>
<dbReference type="PANTHER" id="PTHR46389">
    <property type="entry name" value="POLYCOMB GROUP PROTEIN PC"/>
    <property type="match status" value="1"/>
</dbReference>
<dbReference type="InParanoid" id="A0A6P8IF49"/>
<feature type="domain" description="Chromo" evidence="4">
    <location>
        <begin position="10"/>
        <end position="68"/>
    </location>
</feature>
<proteinExistence type="predicted"/>